<keyword evidence="6" id="KW-1185">Reference proteome</keyword>
<dbReference type="InterPro" id="IPR018062">
    <property type="entry name" value="HTH_AraC-typ_CS"/>
</dbReference>
<evidence type="ECO:0000313" key="5">
    <source>
        <dbReference type="EMBL" id="RBP15813.1"/>
    </source>
</evidence>
<dbReference type="PANTHER" id="PTHR46796">
    <property type="entry name" value="HTH-TYPE TRANSCRIPTIONAL ACTIVATOR RHAS-RELATED"/>
    <property type="match status" value="1"/>
</dbReference>
<dbReference type="SUPFAM" id="SSF46689">
    <property type="entry name" value="Homeodomain-like"/>
    <property type="match status" value="2"/>
</dbReference>
<evidence type="ECO:0000256" key="2">
    <source>
        <dbReference type="ARBA" id="ARBA00023125"/>
    </source>
</evidence>
<dbReference type="SMART" id="SM00342">
    <property type="entry name" value="HTH_ARAC"/>
    <property type="match status" value="1"/>
</dbReference>
<dbReference type="Proteomes" id="UP000253529">
    <property type="component" value="Unassembled WGS sequence"/>
</dbReference>
<keyword evidence="2 5" id="KW-0238">DNA-binding</keyword>
<dbReference type="PROSITE" id="PS00041">
    <property type="entry name" value="HTH_ARAC_FAMILY_1"/>
    <property type="match status" value="1"/>
</dbReference>
<proteinExistence type="predicted"/>
<sequence>MVADVVFPQSSENQPERIRLTHFRNLSELESGVYWPQLQPYFMKPQFRRLTYRLTGRVPNGREQEQVLSTRGASGLGVLDVAYVKDRYSTAMSIGDPGLPDYCLTSVSQGALAYVAPGARRDGDSDRTTGLIYRGLPGTRLSATDDHVRMAIWIPAPSLKERLAALLGEPGKDDIVFDPFIDWESGPGQGIRRLIWLLAEELASPNSFAANDMACRSFTDLLLYTLLRSQPNNYSMQLARPGQCPVPRIIRRAEEYIQARAGQPIALHEVADAAGCSVRSLQLGFRQFRDMTPAAAIRKARLEAVQRILVFGECGRTVTDIAYQYGFTNPGRFAGLYKRMFGVSPSNDLRRNPFRRPG</sequence>
<dbReference type="InterPro" id="IPR050204">
    <property type="entry name" value="AraC_XylS_family_regulators"/>
</dbReference>
<comment type="caution">
    <text evidence="5">The sequence shown here is derived from an EMBL/GenBank/DDBJ whole genome shotgun (WGS) entry which is preliminary data.</text>
</comment>
<dbReference type="GO" id="GO:0043565">
    <property type="term" value="F:sequence-specific DNA binding"/>
    <property type="evidence" value="ECO:0007669"/>
    <property type="project" value="InterPro"/>
</dbReference>
<dbReference type="PRINTS" id="PR00032">
    <property type="entry name" value="HTHARAC"/>
</dbReference>
<dbReference type="Pfam" id="PF12833">
    <property type="entry name" value="HTH_18"/>
    <property type="match status" value="1"/>
</dbReference>
<dbReference type="RefSeq" id="WP_170153099.1">
    <property type="nucleotide sequence ID" value="NZ_QNRK01000007.1"/>
</dbReference>
<dbReference type="Pfam" id="PF14525">
    <property type="entry name" value="AraC_binding_2"/>
    <property type="match status" value="1"/>
</dbReference>
<dbReference type="InterPro" id="IPR018060">
    <property type="entry name" value="HTH_AraC"/>
</dbReference>
<dbReference type="AlphaFoldDB" id="A0A366FM83"/>
<accession>A0A366FM83</accession>
<keyword evidence="3" id="KW-0804">Transcription</keyword>
<dbReference type="PANTHER" id="PTHR46796:SF12">
    <property type="entry name" value="HTH-TYPE DNA-BINDING TRANSCRIPTIONAL ACTIVATOR EUTR"/>
    <property type="match status" value="1"/>
</dbReference>
<evidence type="ECO:0000313" key="6">
    <source>
        <dbReference type="Proteomes" id="UP000253529"/>
    </source>
</evidence>
<dbReference type="GO" id="GO:0003700">
    <property type="term" value="F:DNA-binding transcription factor activity"/>
    <property type="evidence" value="ECO:0007669"/>
    <property type="project" value="InterPro"/>
</dbReference>
<feature type="domain" description="HTH araC/xylS-type" evidence="4">
    <location>
        <begin position="251"/>
        <end position="351"/>
    </location>
</feature>
<organism evidence="5 6">
    <name type="scientific">Roseiarcus fermentans</name>
    <dbReference type="NCBI Taxonomy" id="1473586"/>
    <lineage>
        <taxon>Bacteria</taxon>
        <taxon>Pseudomonadati</taxon>
        <taxon>Pseudomonadota</taxon>
        <taxon>Alphaproteobacteria</taxon>
        <taxon>Hyphomicrobiales</taxon>
        <taxon>Roseiarcaceae</taxon>
        <taxon>Roseiarcus</taxon>
    </lineage>
</organism>
<evidence type="ECO:0000256" key="3">
    <source>
        <dbReference type="ARBA" id="ARBA00023163"/>
    </source>
</evidence>
<name>A0A366FM83_9HYPH</name>
<dbReference type="InterPro" id="IPR035418">
    <property type="entry name" value="AraC-bd_2"/>
</dbReference>
<reference evidence="5 6" key="1">
    <citation type="submission" date="2018-06" db="EMBL/GenBank/DDBJ databases">
        <title>Genomic Encyclopedia of Type Strains, Phase IV (KMG-IV): sequencing the most valuable type-strain genomes for metagenomic binning, comparative biology and taxonomic classification.</title>
        <authorList>
            <person name="Goeker M."/>
        </authorList>
    </citation>
    <scope>NUCLEOTIDE SEQUENCE [LARGE SCALE GENOMIC DNA]</scope>
    <source>
        <strain evidence="5 6">DSM 24875</strain>
    </source>
</reference>
<dbReference type="EMBL" id="QNRK01000007">
    <property type="protein sequence ID" value="RBP15813.1"/>
    <property type="molecule type" value="Genomic_DNA"/>
</dbReference>
<evidence type="ECO:0000259" key="4">
    <source>
        <dbReference type="PROSITE" id="PS01124"/>
    </source>
</evidence>
<evidence type="ECO:0000256" key="1">
    <source>
        <dbReference type="ARBA" id="ARBA00023015"/>
    </source>
</evidence>
<gene>
    <name evidence="5" type="ORF">DFR50_10783</name>
</gene>
<dbReference type="PROSITE" id="PS01124">
    <property type="entry name" value="HTH_ARAC_FAMILY_2"/>
    <property type="match status" value="1"/>
</dbReference>
<dbReference type="InterPro" id="IPR009057">
    <property type="entry name" value="Homeodomain-like_sf"/>
</dbReference>
<keyword evidence="1" id="KW-0805">Transcription regulation</keyword>
<dbReference type="Gene3D" id="1.10.10.60">
    <property type="entry name" value="Homeodomain-like"/>
    <property type="match status" value="1"/>
</dbReference>
<protein>
    <submittedName>
        <fullName evidence="5">AraC-like DNA-binding protein</fullName>
    </submittedName>
</protein>
<dbReference type="InterPro" id="IPR020449">
    <property type="entry name" value="Tscrpt_reg_AraC-type_HTH"/>
</dbReference>